<evidence type="ECO:0000313" key="1">
    <source>
        <dbReference type="EMBL" id="ETN84802.1"/>
    </source>
</evidence>
<sequence length="130" mass="14760">MVRRQSRRCRSQIAYLGMVGCSGQSGSDDRDEVWRRRNPDNGLQVRNHDDDDMICTKRPIDLLIRCATVAERKNKSVNSIIVESFIVKATANWIAAVRQRCVAEKKIPLSSIIRQQADPTRTGVHRDDPA</sequence>
<reference evidence="2" key="1">
    <citation type="journal article" date="2014" name="Nat. Genet.">
        <title>Genome of the human hookworm Necator americanus.</title>
        <authorList>
            <person name="Tang Y.T."/>
            <person name="Gao X."/>
            <person name="Rosa B.A."/>
            <person name="Abubucker S."/>
            <person name="Hallsworth-Pepin K."/>
            <person name="Martin J."/>
            <person name="Tyagi R."/>
            <person name="Heizer E."/>
            <person name="Zhang X."/>
            <person name="Bhonagiri-Palsikar V."/>
            <person name="Minx P."/>
            <person name="Warren W.C."/>
            <person name="Wang Q."/>
            <person name="Zhan B."/>
            <person name="Hotez P.J."/>
            <person name="Sternberg P.W."/>
            <person name="Dougall A."/>
            <person name="Gaze S.T."/>
            <person name="Mulvenna J."/>
            <person name="Sotillo J."/>
            <person name="Ranganathan S."/>
            <person name="Rabelo E.M."/>
            <person name="Wilson R.K."/>
            <person name="Felgner P.L."/>
            <person name="Bethony J."/>
            <person name="Hawdon J.M."/>
            <person name="Gasser R.B."/>
            <person name="Loukas A."/>
            <person name="Mitreva M."/>
        </authorList>
    </citation>
    <scope>NUCLEOTIDE SEQUENCE [LARGE SCALE GENOMIC DNA]</scope>
</reference>
<dbReference type="AlphaFoldDB" id="W2TUU4"/>
<evidence type="ECO:0000313" key="2">
    <source>
        <dbReference type="Proteomes" id="UP000053676"/>
    </source>
</evidence>
<organism evidence="1 2">
    <name type="scientific">Necator americanus</name>
    <name type="common">Human hookworm</name>
    <dbReference type="NCBI Taxonomy" id="51031"/>
    <lineage>
        <taxon>Eukaryota</taxon>
        <taxon>Metazoa</taxon>
        <taxon>Ecdysozoa</taxon>
        <taxon>Nematoda</taxon>
        <taxon>Chromadorea</taxon>
        <taxon>Rhabditida</taxon>
        <taxon>Rhabditina</taxon>
        <taxon>Rhabditomorpha</taxon>
        <taxon>Strongyloidea</taxon>
        <taxon>Ancylostomatidae</taxon>
        <taxon>Bunostominae</taxon>
        <taxon>Necator</taxon>
    </lineage>
</organism>
<gene>
    <name evidence="1" type="ORF">NECAME_06686</name>
</gene>
<dbReference type="EMBL" id="KI657862">
    <property type="protein sequence ID" value="ETN84802.1"/>
    <property type="molecule type" value="Genomic_DNA"/>
</dbReference>
<name>W2TUU4_NECAM</name>
<dbReference type="Proteomes" id="UP000053676">
    <property type="component" value="Unassembled WGS sequence"/>
</dbReference>
<proteinExistence type="predicted"/>
<dbReference type="PROSITE" id="PS51257">
    <property type="entry name" value="PROKAR_LIPOPROTEIN"/>
    <property type="match status" value="1"/>
</dbReference>
<dbReference type="KEGG" id="nai:NECAME_06686"/>
<accession>W2TUU4</accession>
<protein>
    <submittedName>
        <fullName evidence="1">Uncharacterized protein</fullName>
    </submittedName>
</protein>
<keyword evidence="2" id="KW-1185">Reference proteome</keyword>